<organism evidence="1">
    <name type="scientific">Anguilla anguilla</name>
    <name type="common">European freshwater eel</name>
    <name type="synonym">Muraena anguilla</name>
    <dbReference type="NCBI Taxonomy" id="7936"/>
    <lineage>
        <taxon>Eukaryota</taxon>
        <taxon>Metazoa</taxon>
        <taxon>Chordata</taxon>
        <taxon>Craniata</taxon>
        <taxon>Vertebrata</taxon>
        <taxon>Euteleostomi</taxon>
        <taxon>Actinopterygii</taxon>
        <taxon>Neopterygii</taxon>
        <taxon>Teleostei</taxon>
        <taxon>Anguilliformes</taxon>
        <taxon>Anguillidae</taxon>
        <taxon>Anguilla</taxon>
    </lineage>
</organism>
<protein>
    <submittedName>
        <fullName evidence="1">Uncharacterized protein</fullName>
    </submittedName>
</protein>
<dbReference type="EMBL" id="GBXM01019652">
    <property type="protein sequence ID" value="JAH88925.1"/>
    <property type="molecule type" value="Transcribed_RNA"/>
</dbReference>
<accession>A0A0E9WH72</accession>
<sequence length="49" mass="6069">MYFSVKRQWKNLFFYSNIWKYPQGLSQQPLDCNALLYQWSRNTSLDFNQ</sequence>
<evidence type="ECO:0000313" key="1">
    <source>
        <dbReference type="EMBL" id="JAH88925.1"/>
    </source>
</evidence>
<proteinExistence type="predicted"/>
<name>A0A0E9WH72_ANGAN</name>
<reference evidence="1" key="2">
    <citation type="journal article" date="2015" name="Fish Shellfish Immunol.">
        <title>Early steps in the European eel (Anguilla anguilla)-Vibrio vulnificus interaction in the gills: Role of the RtxA13 toxin.</title>
        <authorList>
            <person name="Callol A."/>
            <person name="Pajuelo D."/>
            <person name="Ebbesson L."/>
            <person name="Teles M."/>
            <person name="MacKenzie S."/>
            <person name="Amaro C."/>
        </authorList>
    </citation>
    <scope>NUCLEOTIDE SEQUENCE</scope>
</reference>
<dbReference type="AlphaFoldDB" id="A0A0E9WH72"/>
<reference evidence="1" key="1">
    <citation type="submission" date="2014-11" db="EMBL/GenBank/DDBJ databases">
        <authorList>
            <person name="Amaro Gonzalez C."/>
        </authorList>
    </citation>
    <scope>NUCLEOTIDE SEQUENCE</scope>
</reference>